<dbReference type="CDD" id="cd00609">
    <property type="entry name" value="AAT_like"/>
    <property type="match status" value="1"/>
</dbReference>
<comment type="similarity">
    <text evidence="2 6">Belongs to the class-I pyridoxal-phosphate-dependent aminotransferase family.</text>
</comment>
<comment type="caution">
    <text evidence="8">The sequence shown here is derived from an EMBL/GenBank/DDBJ whole genome shotgun (WGS) entry which is preliminary data.</text>
</comment>
<evidence type="ECO:0000256" key="5">
    <source>
        <dbReference type="ARBA" id="ARBA00022898"/>
    </source>
</evidence>
<evidence type="ECO:0000256" key="1">
    <source>
        <dbReference type="ARBA" id="ARBA00001933"/>
    </source>
</evidence>
<organism evidence="8 9">
    <name type="scientific">Sinomonas humi</name>
    <dbReference type="NCBI Taxonomy" id="1338436"/>
    <lineage>
        <taxon>Bacteria</taxon>
        <taxon>Bacillati</taxon>
        <taxon>Actinomycetota</taxon>
        <taxon>Actinomycetes</taxon>
        <taxon>Micrococcales</taxon>
        <taxon>Micrococcaceae</taxon>
        <taxon>Sinomonas</taxon>
    </lineage>
</organism>
<dbReference type="STRING" id="1338436.LK10_04905"/>
<dbReference type="PANTHER" id="PTHR46383:SF1">
    <property type="entry name" value="ASPARTATE AMINOTRANSFERASE"/>
    <property type="match status" value="1"/>
</dbReference>
<dbReference type="PROSITE" id="PS00105">
    <property type="entry name" value="AA_TRANSFER_CLASS_1"/>
    <property type="match status" value="1"/>
</dbReference>
<dbReference type="SUPFAM" id="SSF53383">
    <property type="entry name" value="PLP-dependent transferases"/>
    <property type="match status" value="1"/>
</dbReference>
<dbReference type="InterPro" id="IPR015421">
    <property type="entry name" value="PyrdxlP-dep_Trfase_major"/>
</dbReference>
<dbReference type="PANTHER" id="PTHR46383">
    <property type="entry name" value="ASPARTATE AMINOTRANSFERASE"/>
    <property type="match status" value="1"/>
</dbReference>
<name>A0A0B2ART1_9MICC</name>
<proteinExistence type="inferred from homology"/>
<dbReference type="OrthoDB" id="199743at2"/>
<gene>
    <name evidence="8" type="ORF">LK10_04905</name>
</gene>
<dbReference type="EC" id="2.6.1.-" evidence="6"/>
<dbReference type="InterPro" id="IPR004839">
    <property type="entry name" value="Aminotransferase_I/II_large"/>
</dbReference>
<dbReference type="GO" id="GO:0006520">
    <property type="term" value="P:amino acid metabolic process"/>
    <property type="evidence" value="ECO:0007669"/>
    <property type="project" value="InterPro"/>
</dbReference>
<dbReference type="Proteomes" id="UP000030982">
    <property type="component" value="Unassembled WGS sequence"/>
</dbReference>
<accession>A0A0B2ART1</accession>
<evidence type="ECO:0000256" key="3">
    <source>
        <dbReference type="ARBA" id="ARBA00022576"/>
    </source>
</evidence>
<keyword evidence="9" id="KW-1185">Reference proteome</keyword>
<evidence type="ECO:0000259" key="7">
    <source>
        <dbReference type="Pfam" id="PF00155"/>
    </source>
</evidence>
<dbReference type="Gene3D" id="3.90.1150.10">
    <property type="entry name" value="Aspartate Aminotransferase, domain 1"/>
    <property type="match status" value="1"/>
</dbReference>
<reference evidence="8 9" key="1">
    <citation type="submission" date="2014-09" db="EMBL/GenBank/DDBJ databases">
        <title>Genome sequence of Sinomonas sp. MUSC 117.</title>
        <authorList>
            <person name="Lee L.-H."/>
        </authorList>
    </citation>
    <scope>NUCLEOTIDE SEQUENCE [LARGE SCALE GENOMIC DNA]</scope>
    <source>
        <strain evidence="8 9">MUSC 117</strain>
    </source>
</reference>
<dbReference type="GO" id="GO:0008483">
    <property type="term" value="F:transaminase activity"/>
    <property type="evidence" value="ECO:0007669"/>
    <property type="project" value="UniProtKB-KW"/>
</dbReference>
<keyword evidence="5" id="KW-0663">Pyridoxal phosphate</keyword>
<dbReference type="AlphaFoldDB" id="A0A0B2ART1"/>
<dbReference type="Gene3D" id="3.40.640.10">
    <property type="entry name" value="Type I PLP-dependent aspartate aminotransferase-like (Major domain)"/>
    <property type="match status" value="1"/>
</dbReference>
<evidence type="ECO:0000256" key="2">
    <source>
        <dbReference type="ARBA" id="ARBA00007441"/>
    </source>
</evidence>
<evidence type="ECO:0000313" key="9">
    <source>
        <dbReference type="Proteomes" id="UP000030982"/>
    </source>
</evidence>
<evidence type="ECO:0000313" key="8">
    <source>
        <dbReference type="EMBL" id="KHL04538.1"/>
    </source>
</evidence>
<dbReference type="GO" id="GO:0030170">
    <property type="term" value="F:pyridoxal phosphate binding"/>
    <property type="evidence" value="ECO:0007669"/>
    <property type="project" value="InterPro"/>
</dbReference>
<protein>
    <recommendedName>
        <fullName evidence="6">Aminotransferase</fullName>
        <ecNumber evidence="6">2.6.1.-</ecNumber>
    </recommendedName>
</protein>
<evidence type="ECO:0000256" key="4">
    <source>
        <dbReference type="ARBA" id="ARBA00022679"/>
    </source>
</evidence>
<comment type="cofactor">
    <cofactor evidence="1 6">
        <name>pyridoxal 5'-phosphate</name>
        <dbReference type="ChEBI" id="CHEBI:597326"/>
    </cofactor>
</comment>
<dbReference type="RefSeq" id="WP_043120646.1">
    <property type="nucleotide sequence ID" value="NZ_JTDL01000077.1"/>
</dbReference>
<dbReference type="InterPro" id="IPR015424">
    <property type="entry name" value="PyrdxlP-dep_Trfase"/>
</dbReference>
<feature type="domain" description="Aminotransferase class I/classII large" evidence="7">
    <location>
        <begin position="25"/>
        <end position="372"/>
    </location>
</feature>
<dbReference type="EMBL" id="JTDL01000077">
    <property type="protein sequence ID" value="KHL04538.1"/>
    <property type="molecule type" value="Genomic_DNA"/>
</dbReference>
<keyword evidence="3 6" id="KW-0032">Aminotransferase</keyword>
<sequence>MTMHSATLAINEAIQKRRAAGEEVLHLGFGEAGLPVPDFIAEALRSAVGRNGYGAVVGSEEAREAAAGWFCRRGLATEAGQIIFAPGSKALLFAAIAALPGDLILARPSWVSYAAQAALLGKPVVEVPIPARSGGIPDPALLESAILEARARGGNPGILLLTVPDNPTGTVASEGDVRELCRIAEKYGLAVISDEIYAQTVHSGASAPSASAHLESRTIVTTGLSKSLALGGWRIGFARVPSNEWGDAVLQDMIGIASEVWSSLAAPMQAVAAHVLSEPDAVREHIQRSTRLHATVANAVCDEFLAVGAQCRRPEAGFYIYPDFEPVRATLERKGVRTSEELAAVLLDRYAVGVLPGAAFGDDASALRARVATSLLYGTSEQERWASLRAEDPLQLPWIAGSLEHLRAALQDLVS</sequence>
<keyword evidence="4 6" id="KW-0808">Transferase</keyword>
<dbReference type="Pfam" id="PF00155">
    <property type="entry name" value="Aminotran_1_2"/>
    <property type="match status" value="1"/>
</dbReference>
<evidence type="ECO:0000256" key="6">
    <source>
        <dbReference type="RuleBase" id="RU000481"/>
    </source>
</evidence>
<dbReference type="InterPro" id="IPR004838">
    <property type="entry name" value="NHTrfase_class1_PyrdxlP-BS"/>
</dbReference>
<dbReference type="InterPro" id="IPR050596">
    <property type="entry name" value="AspAT/PAT-like"/>
</dbReference>
<dbReference type="InterPro" id="IPR015422">
    <property type="entry name" value="PyrdxlP-dep_Trfase_small"/>
</dbReference>